<reference evidence="2 3" key="1">
    <citation type="submission" date="2019-12" db="EMBL/GenBank/DDBJ databases">
        <authorList>
            <person name="Floudas D."/>
            <person name="Bentzer J."/>
            <person name="Ahren D."/>
            <person name="Johansson T."/>
            <person name="Persson P."/>
            <person name="Tunlid A."/>
        </authorList>
    </citation>
    <scope>NUCLEOTIDE SEQUENCE [LARGE SCALE GENOMIC DNA]</scope>
    <source>
        <strain evidence="2 3">CBS 102.39</strain>
    </source>
</reference>
<comment type="caution">
    <text evidence="2">The sequence shown here is derived from an EMBL/GenBank/DDBJ whole genome shotgun (WGS) entry which is preliminary data.</text>
</comment>
<evidence type="ECO:0000313" key="2">
    <source>
        <dbReference type="EMBL" id="KAF4614034.1"/>
    </source>
</evidence>
<dbReference type="AlphaFoldDB" id="A0A8H4QNC6"/>
<feature type="region of interest" description="Disordered" evidence="1">
    <location>
        <begin position="186"/>
        <end position="232"/>
    </location>
</feature>
<organism evidence="2 3">
    <name type="scientific">Agrocybe pediades</name>
    <dbReference type="NCBI Taxonomy" id="84607"/>
    <lineage>
        <taxon>Eukaryota</taxon>
        <taxon>Fungi</taxon>
        <taxon>Dikarya</taxon>
        <taxon>Basidiomycota</taxon>
        <taxon>Agaricomycotina</taxon>
        <taxon>Agaricomycetes</taxon>
        <taxon>Agaricomycetidae</taxon>
        <taxon>Agaricales</taxon>
        <taxon>Agaricineae</taxon>
        <taxon>Strophariaceae</taxon>
        <taxon>Agrocybe</taxon>
    </lineage>
</organism>
<evidence type="ECO:0000256" key="1">
    <source>
        <dbReference type="SAM" id="MobiDB-lite"/>
    </source>
</evidence>
<dbReference type="EMBL" id="JAACJL010000045">
    <property type="protein sequence ID" value="KAF4614034.1"/>
    <property type="molecule type" value="Genomic_DNA"/>
</dbReference>
<keyword evidence="3" id="KW-1185">Reference proteome</keyword>
<sequence length="328" mass="36729">MSTRGTSILSPFSSLRRACRDIWNKRAESLSTVDAAVVVLHGTSSIHEPDIKAHGVPLPPSPERRYPSILRKLFYGPSSEKRDKAATGIDAETELGAYRCMLLFEARYQTRMDIPKRIRRKLEPLLAEEIEYQRKLAKMDDSDWTNRIAVPPNQPSESPIRIPISVPNTGPETVSIRNVRSAVATLSPSSPPTLPLPSAAAVASAPEQVESLQSPSTPLAEQGEKPSKTLKPYTYARPNMKRVKMIALFLSTAVKTDEPWKREHIIYPNREPYELPPGMRGSKRPITSSKRVWELSRKTRRFALQKLGFLINAFLFVPSLPAIPEADE</sequence>
<proteinExistence type="predicted"/>
<gene>
    <name evidence="2" type="ORF">D9613_008140</name>
</gene>
<evidence type="ECO:0000313" key="3">
    <source>
        <dbReference type="Proteomes" id="UP000521872"/>
    </source>
</evidence>
<feature type="compositionally biased region" description="Polar residues" evidence="1">
    <location>
        <begin position="210"/>
        <end position="219"/>
    </location>
</feature>
<dbReference type="Proteomes" id="UP000521872">
    <property type="component" value="Unassembled WGS sequence"/>
</dbReference>
<name>A0A8H4QNC6_9AGAR</name>
<protein>
    <submittedName>
        <fullName evidence="2">Uncharacterized protein</fullName>
    </submittedName>
</protein>
<accession>A0A8H4QNC6</accession>
<feature type="compositionally biased region" description="Low complexity" evidence="1">
    <location>
        <begin position="196"/>
        <end position="206"/>
    </location>
</feature>